<evidence type="ECO:0000313" key="2">
    <source>
        <dbReference type="EMBL" id="PVD39224.1"/>
    </source>
</evidence>
<organism evidence="2 3">
    <name type="scientific">Pomacea canaliculata</name>
    <name type="common">Golden apple snail</name>
    <dbReference type="NCBI Taxonomy" id="400727"/>
    <lineage>
        <taxon>Eukaryota</taxon>
        <taxon>Metazoa</taxon>
        <taxon>Spiralia</taxon>
        <taxon>Lophotrochozoa</taxon>
        <taxon>Mollusca</taxon>
        <taxon>Gastropoda</taxon>
        <taxon>Caenogastropoda</taxon>
        <taxon>Architaenioglossa</taxon>
        <taxon>Ampullarioidea</taxon>
        <taxon>Ampullariidae</taxon>
        <taxon>Pomacea</taxon>
    </lineage>
</organism>
<evidence type="ECO:0000256" key="1">
    <source>
        <dbReference type="SAM" id="SignalP"/>
    </source>
</evidence>
<accession>A0A2T7Q0M2</accession>
<reference evidence="2 3" key="1">
    <citation type="submission" date="2018-04" db="EMBL/GenBank/DDBJ databases">
        <title>The genome of golden apple snail Pomacea canaliculata provides insight into stress tolerance and invasive adaptation.</title>
        <authorList>
            <person name="Liu C."/>
            <person name="Liu B."/>
            <person name="Ren Y."/>
            <person name="Zhang Y."/>
            <person name="Wang H."/>
            <person name="Li S."/>
            <person name="Jiang F."/>
            <person name="Yin L."/>
            <person name="Zhang G."/>
            <person name="Qian W."/>
            <person name="Fan W."/>
        </authorList>
    </citation>
    <scope>NUCLEOTIDE SEQUENCE [LARGE SCALE GENOMIC DNA]</scope>
    <source>
        <strain evidence="2">SZHN2017</strain>
        <tissue evidence="2">Muscle</tissue>
    </source>
</reference>
<proteinExistence type="predicted"/>
<evidence type="ECO:0000313" key="3">
    <source>
        <dbReference type="Proteomes" id="UP000245119"/>
    </source>
</evidence>
<keyword evidence="1" id="KW-0732">Signal</keyword>
<keyword evidence="3" id="KW-1185">Reference proteome</keyword>
<sequence>MSALATIITSTSSTMATTTSITLTLLLLAAPPRVGVSAERRRRGGDNSADLYSDSGAGALSLPDVQQPASMNVSSLGEALFLLSSMYLSLVQPSKVAPRQVALHDLHQQPSVVEGGAEYSQILAAAAAQRGDAHDFLGYGVFYVSKEVVGGSLYMAAEVVDVGWWMFLIDRVAAAAAAASVQGGGGEAVLQLSVDNRTALHPDRRTIATSLVLP</sequence>
<comment type="caution">
    <text evidence="2">The sequence shown here is derived from an EMBL/GenBank/DDBJ whole genome shotgun (WGS) entry which is preliminary data.</text>
</comment>
<evidence type="ECO:0008006" key="4">
    <source>
        <dbReference type="Google" id="ProtNLM"/>
    </source>
</evidence>
<name>A0A2T7Q0M2_POMCA</name>
<dbReference type="EMBL" id="PZQS01000001">
    <property type="protein sequence ID" value="PVD39224.1"/>
    <property type="molecule type" value="Genomic_DNA"/>
</dbReference>
<dbReference type="AlphaFoldDB" id="A0A2T7Q0M2"/>
<feature type="signal peptide" evidence="1">
    <location>
        <begin position="1"/>
        <end position="37"/>
    </location>
</feature>
<protein>
    <recommendedName>
        <fullName evidence="4">TNF family profile domain-containing protein</fullName>
    </recommendedName>
</protein>
<dbReference type="Proteomes" id="UP000245119">
    <property type="component" value="Linkage Group LG1"/>
</dbReference>
<feature type="chain" id="PRO_5015482425" description="TNF family profile domain-containing protein" evidence="1">
    <location>
        <begin position="38"/>
        <end position="214"/>
    </location>
</feature>
<gene>
    <name evidence="2" type="ORF">C0Q70_01852</name>
</gene>